<keyword evidence="4 7" id="KW-0479">Metal-binding</keyword>
<dbReference type="OrthoDB" id="9806956at2"/>
<dbReference type="CDD" id="cd05799">
    <property type="entry name" value="PGM2"/>
    <property type="match status" value="1"/>
</dbReference>
<feature type="domain" description="Alpha-D-phosphohexomutase alpha/beta/alpha" evidence="9">
    <location>
        <begin position="217"/>
        <end position="318"/>
    </location>
</feature>
<dbReference type="GO" id="GO:0005975">
    <property type="term" value="P:carbohydrate metabolic process"/>
    <property type="evidence" value="ECO:0007669"/>
    <property type="project" value="InterPro"/>
</dbReference>
<dbReference type="PROSITE" id="PS00710">
    <property type="entry name" value="PGM_PMM"/>
    <property type="match status" value="1"/>
</dbReference>
<dbReference type="eggNOG" id="COG1109">
    <property type="taxonomic scope" value="Bacteria"/>
</dbReference>
<dbReference type="KEGG" id="scc:Spico_1017"/>
<dbReference type="PANTHER" id="PTHR45745:SF1">
    <property type="entry name" value="PHOSPHOGLUCOMUTASE 2B-RELATED"/>
    <property type="match status" value="1"/>
</dbReference>
<gene>
    <name evidence="11" type="ordered locus">Spico_1017</name>
</gene>
<evidence type="ECO:0000256" key="4">
    <source>
        <dbReference type="ARBA" id="ARBA00022723"/>
    </source>
</evidence>
<dbReference type="EMBL" id="CP002659">
    <property type="protein sequence ID" value="AEC02239.1"/>
    <property type="molecule type" value="Genomic_DNA"/>
</dbReference>
<comment type="cofactor">
    <cofactor evidence="1">
        <name>Mg(2+)</name>
        <dbReference type="ChEBI" id="CHEBI:18420"/>
    </cofactor>
</comment>
<dbReference type="SUPFAM" id="SSF53738">
    <property type="entry name" value="Phosphoglucomutase, first 3 domains"/>
    <property type="match status" value="3"/>
</dbReference>
<dbReference type="RefSeq" id="WP_013739634.1">
    <property type="nucleotide sequence ID" value="NC_015436.1"/>
</dbReference>
<protein>
    <submittedName>
        <fullName evidence="11">Phosphoglucomutase/phosphomannomutase alpha/beta/alpha domain I</fullName>
    </submittedName>
</protein>
<dbReference type="InterPro" id="IPR005844">
    <property type="entry name" value="A-D-PHexomutase_a/b/a-I"/>
</dbReference>
<dbReference type="STRING" id="760011.Spico_1017"/>
<dbReference type="Pfam" id="PF02879">
    <property type="entry name" value="PGM_PMM_II"/>
    <property type="match status" value="1"/>
</dbReference>
<dbReference type="InterPro" id="IPR005845">
    <property type="entry name" value="A-D-PHexomutase_a/b/a-II"/>
</dbReference>
<dbReference type="Proteomes" id="UP000007939">
    <property type="component" value="Chromosome"/>
</dbReference>
<dbReference type="GO" id="GO:0008973">
    <property type="term" value="F:phosphopentomutase activity"/>
    <property type="evidence" value="ECO:0007669"/>
    <property type="project" value="TreeGrafter"/>
</dbReference>
<dbReference type="InterPro" id="IPR016055">
    <property type="entry name" value="A-D-PHexomutase_a/b/a-I/II/III"/>
</dbReference>
<comment type="similarity">
    <text evidence="2 7">Belongs to the phosphohexose mutase family.</text>
</comment>
<evidence type="ECO:0000256" key="2">
    <source>
        <dbReference type="ARBA" id="ARBA00010231"/>
    </source>
</evidence>
<dbReference type="AlphaFoldDB" id="F4GJH4"/>
<reference evidence="12" key="1">
    <citation type="submission" date="2011-04" db="EMBL/GenBank/DDBJ databases">
        <title>The complete genome of Spirochaeta coccoides DSM 17374.</title>
        <authorList>
            <person name="Lucas S."/>
            <person name="Copeland A."/>
            <person name="Lapidus A."/>
            <person name="Bruce D."/>
            <person name="Goodwin L."/>
            <person name="Pitluck S."/>
            <person name="Peters L."/>
            <person name="Kyrpides N."/>
            <person name="Mavromatis K."/>
            <person name="Pagani I."/>
            <person name="Ivanova N."/>
            <person name="Ovchinnikova G."/>
            <person name="Lu M."/>
            <person name="Detter J.C."/>
            <person name="Tapia R."/>
            <person name="Han C."/>
            <person name="Land M."/>
            <person name="Hauser L."/>
            <person name="Markowitz V."/>
            <person name="Cheng J.-F."/>
            <person name="Hugenholtz P."/>
            <person name="Woyke T."/>
            <person name="Wu D."/>
            <person name="Spring S."/>
            <person name="Schroeder M."/>
            <person name="Brambilla E."/>
            <person name="Klenk H.-P."/>
            <person name="Eisen J.A."/>
        </authorList>
    </citation>
    <scope>NUCLEOTIDE SEQUENCE [LARGE SCALE GENOMIC DNA]</scope>
    <source>
        <strain evidence="12">ATCC BAA-1237 / DSM 17374 / SPN1</strain>
    </source>
</reference>
<evidence type="ECO:0000256" key="1">
    <source>
        <dbReference type="ARBA" id="ARBA00001946"/>
    </source>
</evidence>
<evidence type="ECO:0000259" key="9">
    <source>
        <dbReference type="Pfam" id="PF02879"/>
    </source>
</evidence>
<keyword evidence="3" id="KW-0597">Phosphoprotein</keyword>
<dbReference type="Gene3D" id="3.40.120.10">
    <property type="entry name" value="Alpha-D-Glucose-1,6-Bisphosphate, subunit A, domain 3"/>
    <property type="match status" value="3"/>
</dbReference>
<dbReference type="Pfam" id="PF02880">
    <property type="entry name" value="PGM_PMM_III"/>
    <property type="match status" value="1"/>
</dbReference>
<feature type="domain" description="Alpha-D-phosphohexomutase alpha/beta/alpha" evidence="10">
    <location>
        <begin position="333"/>
        <end position="474"/>
    </location>
</feature>
<dbReference type="InterPro" id="IPR036900">
    <property type="entry name" value="A-D-PHexomutase_C_sf"/>
</dbReference>
<evidence type="ECO:0000313" key="12">
    <source>
        <dbReference type="Proteomes" id="UP000007939"/>
    </source>
</evidence>
<keyword evidence="12" id="KW-1185">Reference proteome</keyword>
<dbReference type="PANTHER" id="PTHR45745">
    <property type="entry name" value="PHOSPHOMANNOMUTASE 45A"/>
    <property type="match status" value="1"/>
</dbReference>
<dbReference type="InterPro" id="IPR016066">
    <property type="entry name" value="A-D-PHexomutase_CS"/>
</dbReference>
<evidence type="ECO:0000256" key="7">
    <source>
        <dbReference type="RuleBase" id="RU004326"/>
    </source>
</evidence>
<dbReference type="Pfam" id="PF02878">
    <property type="entry name" value="PGM_PMM_I"/>
    <property type="match status" value="1"/>
</dbReference>
<accession>F4GJH4</accession>
<keyword evidence="5 7" id="KW-0460">Magnesium</keyword>
<dbReference type="SUPFAM" id="SSF55957">
    <property type="entry name" value="Phosphoglucomutase, C-terminal domain"/>
    <property type="match status" value="1"/>
</dbReference>
<name>F4GJH4_PARC1</name>
<feature type="domain" description="Alpha-D-phosphohexomutase alpha/beta/alpha" evidence="8">
    <location>
        <begin position="50"/>
        <end position="188"/>
    </location>
</feature>
<keyword evidence="6" id="KW-0413">Isomerase</keyword>
<evidence type="ECO:0000256" key="3">
    <source>
        <dbReference type="ARBA" id="ARBA00022553"/>
    </source>
</evidence>
<sequence>MADYDIGELKKKAENYRDAEKHPVFRKEVDDLLAAQSWDELHERFYTTLSFGTAGIRGIIGGGTNRINPLVVRTVSAALGRYMVSMTAPDADPPSIVIAYDSRRYSDLFAREAALTLAASGVHVYLFDTLHPVPLLSFAVRHLGALAGVVITASHNPAAYNGYKVYWSDGAQVTPPHDKAIAEIITQVDVLDIPDMEETEARASGRLESVPASVDNAYYEAVLASIRRPDAVRDIPVTVVYSPLHGSGNIPVRNLLERLGVTTIVVPEQEKPDGAFPTVALPNPESAKAMEMALKLGKERKADIILGTDPDADRLGIAVPVSPDKSRYELLNGNQIAILLFDYLAGCYSALAKGRDDVPSAYPPGSGRKTPVLVKSIVTTDVVRRIAEDQGIVCREVLTGFKYVAEELAVLEGSAGDARFFLFGAEESYGYLTVPFVRDKDAVSTAVVAVEMLCAHARRGISLYERLHEIYREYGFSFEAVVSNDYAGSAGKQKMQEIMEKFRGKTPGDVLLGSTIQEIVDYASGAVQGLPKADVLVFYLSGGVKLVVRPSGTEPKIKYYLFHTADHDMSESVAREQFDCLVARIGKEHT</sequence>
<evidence type="ECO:0000259" key="8">
    <source>
        <dbReference type="Pfam" id="PF02878"/>
    </source>
</evidence>
<dbReference type="InterPro" id="IPR005841">
    <property type="entry name" value="Alpha-D-phosphohexomutase_SF"/>
</dbReference>
<evidence type="ECO:0000256" key="5">
    <source>
        <dbReference type="ARBA" id="ARBA00022842"/>
    </source>
</evidence>
<reference evidence="11 12" key="2">
    <citation type="journal article" date="2012" name="Stand. Genomic Sci.">
        <title>Complete genome sequence of the termite hindgut bacterium Spirochaeta coccoides type strain (SPN1(T)), reclassification in the genus Sphaerochaeta as Sphaerochaeta coccoides comb. nov. and emendations of the family Spirochaetaceae and the genus Sphaerochaeta.</title>
        <authorList>
            <person name="Abt B."/>
            <person name="Han C."/>
            <person name="Scheuner C."/>
            <person name="Lu M."/>
            <person name="Lapidus A."/>
            <person name="Nolan M."/>
            <person name="Lucas S."/>
            <person name="Hammon N."/>
            <person name="Deshpande S."/>
            <person name="Cheng J.F."/>
            <person name="Tapia R."/>
            <person name="Goodwin L.A."/>
            <person name="Pitluck S."/>
            <person name="Liolios K."/>
            <person name="Pagani I."/>
            <person name="Ivanova N."/>
            <person name="Mavromatis K."/>
            <person name="Mikhailova N."/>
            <person name="Huntemann M."/>
            <person name="Pati A."/>
            <person name="Chen A."/>
            <person name="Palaniappan K."/>
            <person name="Land M."/>
            <person name="Hauser L."/>
            <person name="Brambilla E.M."/>
            <person name="Rohde M."/>
            <person name="Spring S."/>
            <person name="Gronow S."/>
            <person name="Goker M."/>
            <person name="Woyke T."/>
            <person name="Bristow J."/>
            <person name="Eisen J.A."/>
            <person name="Markowitz V."/>
            <person name="Hugenholtz P."/>
            <person name="Kyrpides N.C."/>
            <person name="Klenk H.P."/>
            <person name="Detter J.C."/>
        </authorList>
    </citation>
    <scope>NUCLEOTIDE SEQUENCE [LARGE SCALE GENOMIC DNA]</scope>
    <source>
        <strain evidence="12">ATCC BAA-1237 / DSM 17374 / SPN1</strain>
    </source>
</reference>
<dbReference type="GO" id="GO:0006166">
    <property type="term" value="P:purine ribonucleoside salvage"/>
    <property type="evidence" value="ECO:0007669"/>
    <property type="project" value="TreeGrafter"/>
</dbReference>
<organism evidence="11 12">
    <name type="scientific">Parasphaerochaeta coccoides (strain ATCC BAA-1237 / DSM 17374 / SPN1)</name>
    <name type="common">Sphaerochaeta coccoides</name>
    <dbReference type="NCBI Taxonomy" id="760011"/>
    <lineage>
        <taxon>Bacteria</taxon>
        <taxon>Pseudomonadati</taxon>
        <taxon>Spirochaetota</taxon>
        <taxon>Spirochaetia</taxon>
        <taxon>Spirochaetales</taxon>
        <taxon>Sphaerochaetaceae</taxon>
        <taxon>Parasphaerochaeta</taxon>
    </lineage>
</organism>
<dbReference type="InterPro" id="IPR005846">
    <property type="entry name" value="A-D-PHexomutase_a/b/a-III"/>
</dbReference>
<dbReference type="PRINTS" id="PR00509">
    <property type="entry name" value="PGMPMM"/>
</dbReference>
<evidence type="ECO:0000256" key="6">
    <source>
        <dbReference type="ARBA" id="ARBA00023235"/>
    </source>
</evidence>
<evidence type="ECO:0000259" key="10">
    <source>
        <dbReference type="Pfam" id="PF02880"/>
    </source>
</evidence>
<dbReference type="GO" id="GO:0000287">
    <property type="term" value="F:magnesium ion binding"/>
    <property type="evidence" value="ECO:0007669"/>
    <property type="project" value="InterPro"/>
</dbReference>
<dbReference type="HOGENOM" id="CLU_016950_0_0_12"/>
<evidence type="ECO:0000313" key="11">
    <source>
        <dbReference type="EMBL" id="AEC02239.1"/>
    </source>
</evidence>
<proteinExistence type="inferred from homology"/>